<accession>A0A5C3PZA8</accession>
<feature type="region of interest" description="Disordered" evidence="1">
    <location>
        <begin position="253"/>
        <end position="286"/>
    </location>
</feature>
<protein>
    <submittedName>
        <fullName evidence="2">Uncharacterized protein</fullName>
    </submittedName>
</protein>
<evidence type="ECO:0000256" key="1">
    <source>
        <dbReference type="SAM" id="MobiDB-lite"/>
    </source>
</evidence>
<name>A0A5C3PZA8_9AGAR</name>
<feature type="compositionally biased region" description="Basic and acidic residues" evidence="1">
    <location>
        <begin position="706"/>
        <end position="723"/>
    </location>
</feature>
<feature type="compositionally biased region" description="Polar residues" evidence="1">
    <location>
        <begin position="367"/>
        <end position="376"/>
    </location>
</feature>
<proteinExistence type="predicted"/>
<feature type="region of interest" description="Disordered" evidence="1">
    <location>
        <begin position="604"/>
        <end position="723"/>
    </location>
</feature>
<organism evidence="2 3">
    <name type="scientific">Pterulicium gracile</name>
    <dbReference type="NCBI Taxonomy" id="1884261"/>
    <lineage>
        <taxon>Eukaryota</taxon>
        <taxon>Fungi</taxon>
        <taxon>Dikarya</taxon>
        <taxon>Basidiomycota</taxon>
        <taxon>Agaricomycotina</taxon>
        <taxon>Agaricomycetes</taxon>
        <taxon>Agaricomycetidae</taxon>
        <taxon>Agaricales</taxon>
        <taxon>Pleurotineae</taxon>
        <taxon>Pterulaceae</taxon>
        <taxon>Pterulicium</taxon>
    </lineage>
</organism>
<feature type="region of interest" description="Disordered" evidence="1">
    <location>
        <begin position="362"/>
        <end position="390"/>
    </location>
</feature>
<evidence type="ECO:0000313" key="3">
    <source>
        <dbReference type="Proteomes" id="UP000305067"/>
    </source>
</evidence>
<feature type="compositionally biased region" description="Polar residues" evidence="1">
    <location>
        <begin position="253"/>
        <end position="262"/>
    </location>
</feature>
<feature type="compositionally biased region" description="Polar residues" evidence="1">
    <location>
        <begin position="693"/>
        <end position="705"/>
    </location>
</feature>
<dbReference type="EMBL" id="ML178911">
    <property type="protein sequence ID" value="TFK95185.1"/>
    <property type="molecule type" value="Genomic_DNA"/>
</dbReference>
<keyword evidence="3" id="KW-1185">Reference proteome</keyword>
<feature type="compositionally biased region" description="Polar residues" evidence="1">
    <location>
        <begin position="623"/>
        <end position="643"/>
    </location>
</feature>
<dbReference type="Proteomes" id="UP000305067">
    <property type="component" value="Unassembled WGS sequence"/>
</dbReference>
<feature type="compositionally biased region" description="Low complexity" evidence="1">
    <location>
        <begin position="415"/>
        <end position="433"/>
    </location>
</feature>
<reference evidence="2 3" key="1">
    <citation type="journal article" date="2019" name="Nat. Ecol. Evol.">
        <title>Megaphylogeny resolves global patterns of mushroom evolution.</title>
        <authorList>
            <person name="Varga T."/>
            <person name="Krizsan K."/>
            <person name="Foldi C."/>
            <person name="Dima B."/>
            <person name="Sanchez-Garcia M."/>
            <person name="Sanchez-Ramirez S."/>
            <person name="Szollosi G.J."/>
            <person name="Szarkandi J.G."/>
            <person name="Papp V."/>
            <person name="Albert L."/>
            <person name="Andreopoulos W."/>
            <person name="Angelini C."/>
            <person name="Antonin V."/>
            <person name="Barry K.W."/>
            <person name="Bougher N.L."/>
            <person name="Buchanan P."/>
            <person name="Buyck B."/>
            <person name="Bense V."/>
            <person name="Catcheside P."/>
            <person name="Chovatia M."/>
            <person name="Cooper J."/>
            <person name="Damon W."/>
            <person name="Desjardin D."/>
            <person name="Finy P."/>
            <person name="Geml J."/>
            <person name="Haridas S."/>
            <person name="Hughes K."/>
            <person name="Justo A."/>
            <person name="Karasinski D."/>
            <person name="Kautmanova I."/>
            <person name="Kiss B."/>
            <person name="Kocsube S."/>
            <person name="Kotiranta H."/>
            <person name="LaButti K.M."/>
            <person name="Lechner B.E."/>
            <person name="Liimatainen K."/>
            <person name="Lipzen A."/>
            <person name="Lukacs Z."/>
            <person name="Mihaltcheva S."/>
            <person name="Morgado L.N."/>
            <person name="Niskanen T."/>
            <person name="Noordeloos M.E."/>
            <person name="Ohm R.A."/>
            <person name="Ortiz-Santana B."/>
            <person name="Ovrebo C."/>
            <person name="Racz N."/>
            <person name="Riley R."/>
            <person name="Savchenko A."/>
            <person name="Shiryaev A."/>
            <person name="Soop K."/>
            <person name="Spirin V."/>
            <person name="Szebenyi C."/>
            <person name="Tomsovsky M."/>
            <person name="Tulloss R.E."/>
            <person name="Uehling J."/>
            <person name="Grigoriev I.V."/>
            <person name="Vagvolgyi C."/>
            <person name="Papp T."/>
            <person name="Martin F.M."/>
            <person name="Miettinen O."/>
            <person name="Hibbett D.S."/>
            <person name="Nagy L.G."/>
        </authorList>
    </citation>
    <scope>NUCLEOTIDE SEQUENCE [LARGE SCALE GENOMIC DNA]</scope>
    <source>
        <strain evidence="2 3">CBS 309.79</strain>
    </source>
</reference>
<dbReference type="AlphaFoldDB" id="A0A5C3PZA8"/>
<evidence type="ECO:0000313" key="2">
    <source>
        <dbReference type="EMBL" id="TFK95185.1"/>
    </source>
</evidence>
<gene>
    <name evidence="2" type="ORF">BDV98DRAFT_609084</name>
</gene>
<sequence length="1064" mass="117194">MANCVDTDWATKKNNRMLMTLATPFQAVPSNQAINEQLAKPWSSASEHYPALPISATAEHKAMALTIRIARERTKVDGPMEVFLATRANIIGLVEIVRCVISGSHTKPKLEEIAQVLLTDAGDSSSILKRIRSWVNLLDIAIHFSPIVALTCSRLEDVTASLLLKLSFLCAGKKSTDVIRAEDLIWQTIFKLARPPHSLSFATAPPNNLLGIGSRRCDPEIFDLLSSLQSYLAPAKSQIMLIIRWDPPVSKSRQGRIQQNNLPDAMDRQQEQQQRDSEELEAAGEQKTRIGGWNDAYIANSELGCDHRGTKSPTATWIAKEGNACLSLLGSQVASQQITTGNGDSNDAQLSSRGSEEIGLRVLTPPKDSSSHSFPTLHQEGKAASAVQLSRSPAPGLQQLPHVVPGTPNSSYVAPSTTETSTSGCTASTCSPSMTQSKDERKDHGLTEHEVLSVEVPGGETIDHASPPHSTPQHSRDRAVPVTRTAVEQSLRTILELNVGHNGLQNRSGIADSPSPATHNARSPRVLNENMMMEVDKEAPQIHTNEITFPSQRLMVQSNDFAEPSDGSNSPTLGTYINASNGTVVGTSTESGKLVDTQPLIMGPLDAFNPTRSDADMEDSTIEESTNGLHRTKNLNISSSNVDSPLSSAPPSPRSTLISLVHSPEDNEDPPPTTYVTGNQGREAPNFKMHQQPPANSPNRPVSNVSKREKNTKDISKPKAERTKRLRLVDHAEHGEEIDEHEAHYCHIRDFDWTRYKAPRAATVIVSQTSQDAPRLSTQKKVVTQAAFHKQPDEFVPWYPKDGQLWASIVDEDEKRKRDNPPEAEKAVSFFAYAEFITAPLDNIRKAFSTTHVQLTDAPKDISRLEQIMAQIGYQNRIQVQDLRERSEDDLSCHRTTTFEELLQVMEADPDRPINALDLPAGDLDNRLPRMLDISISHSVFTATNTDDDGRKIFGGQPTPANHFKWNLFTTKDGFSAVHADALGFATAIRASSGAIKHWAIAIPKPGKAYDVWDARWAADFDAYKINVGDYWWRIFKLDDTQILYVPVFQGMYFIILSLSSPVS</sequence>
<feature type="region of interest" description="Disordered" evidence="1">
    <location>
        <begin position="411"/>
        <end position="444"/>
    </location>
</feature>
<feature type="region of interest" description="Disordered" evidence="1">
    <location>
        <begin position="459"/>
        <end position="480"/>
    </location>
</feature>
<feature type="compositionally biased region" description="Basic and acidic residues" evidence="1">
    <location>
        <begin position="265"/>
        <end position="277"/>
    </location>
</feature>